<gene>
    <name evidence="2" type="primary">cutA</name>
    <name evidence="2" type="ORF">GCM10012275_00720</name>
</gene>
<comment type="similarity">
    <text evidence="1">Belongs to the CutA family.</text>
</comment>
<accession>A0A8J3FSA0</accession>
<dbReference type="Gene3D" id="3.30.70.120">
    <property type="match status" value="1"/>
</dbReference>
<dbReference type="PANTHER" id="PTHR23419:SF8">
    <property type="entry name" value="FI09726P"/>
    <property type="match status" value="1"/>
</dbReference>
<dbReference type="GO" id="GO:0010038">
    <property type="term" value="P:response to metal ion"/>
    <property type="evidence" value="ECO:0007669"/>
    <property type="project" value="InterPro"/>
</dbReference>
<keyword evidence="3" id="KW-1185">Reference proteome</keyword>
<evidence type="ECO:0000313" key="3">
    <source>
        <dbReference type="Proteomes" id="UP000637578"/>
    </source>
</evidence>
<dbReference type="GO" id="GO:0005507">
    <property type="term" value="F:copper ion binding"/>
    <property type="evidence" value="ECO:0007669"/>
    <property type="project" value="TreeGrafter"/>
</dbReference>
<protein>
    <submittedName>
        <fullName evidence="2">Divalent cation tolerance protein</fullName>
    </submittedName>
</protein>
<evidence type="ECO:0000313" key="2">
    <source>
        <dbReference type="EMBL" id="GGM33147.1"/>
    </source>
</evidence>
<dbReference type="EMBL" id="BMMK01000001">
    <property type="protein sequence ID" value="GGM33147.1"/>
    <property type="molecule type" value="Genomic_DNA"/>
</dbReference>
<dbReference type="RefSeq" id="WP_189052772.1">
    <property type="nucleotide sequence ID" value="NZ_BMMK01000001.1"/>
</dbReference>
<dbReference type="PANTHER" id="PTHR23419">
    <property type="entry name" value="DIVALENT CATION TOLERANCE CUTA-RELATED"/>
    <property type="match status" value="1"/>
</dbReference>
<organism evidence="2 3">
    <name type="scientific">Longimycelium tulufanense</name>
    <dbReference type="NCBI Taxonomy" id="907463"/>
    <lineage>
        <taxon>Bacteria</taxon>
        <taxon>Bacillati</taxon>
        <taxon>Actinomycetota</taxon>
        <taxon>Actinomycetes</taxon>
        <taxon>Pseudonocardiales</taxon>
        <taxon>Pseudonocardiaceae</taxon>
        <taxon>Longimycelium</taxon>
    </lineage>
</organism>
<sequence>MTGATVGPVSEHCQVVTTIDSAEGAEELAQGIVEERLGACVQVVGPIRSVYRWQGEIQVDREWQCVVKTTTARLDALVEYIRTHHDYDVPEIVATPIVGGNPDYLSWLHTETAP</sequence>
<evidence type="ECO:0000256" key="1">
    <source>
        <dbReference type="ARBA" id="ARBA00010169"/>
    </source>
</evidence>
<dbReference type="AlphaFoldDB" id="A0A8J3FSA0"/>
<dbReference type="InterPro" id="IPR015867">
    <property type="entry name" value="N-reg_PII/ATP_PRibTrfase_C"/>
</dbReference>
<reference evidence="2" key="1">
    <citation type="journal article" date="2014" name="Int. J. Syst. Evol. Microbiol.">
        <title>Complete genome sequence of Corynebacterium casei LMG S-19264T (=DSM 44701T), isolated from a smear-ripened cheese.</title>
        <authorList>
            <consortium name="US DOE Joint Genome Institute (JGI-PGF)"/>
            <person name="Walter F."/>
            <person name="Albersmeier A."/>
            <person name="Kalinowski J."/>
            <person name="Ruckert C."/>
        </authorList>
    </citation>
    <scope>NUCLEOTIDE SEQUENCE</scope>
    <source>
        <strain evidence="2">CGMCC 4.5737</strain>
    </source>
</reference>
<dbReference type="InterPro" id="IPR004323">
    <property type="entry name" value="Ion_tolerance_CutA"/>
</dbReference>
<dbReference type="SUPFAM" id="SSF54913">
    <property type="entry name" value="GlnB-like"/>
    <property type="match status" value="1"/>
</dbReference>
<dbReference type="Proteomes" id="UP000637578">
    <property type="component" value="Unassembled WGS sequence"/>
</dbReference>
<name>A0A8J3FSA0_9PSEU</name>
<reference evidence="2" key="2">
    <citation type="submission" date="2020-09" db="EMBL/GenBank/DDBJ databases">
        <authorList>
            <person name="Sun Q."/>
            <person name="Zhou Y."/>
        </authorList>
    </citation>
    <scope>NUCLEOTIDE SEQUENCE</scope>
    <source>
        <strain evidence="2">CGMCC 4.5737</strain>
    </source>
</reference>
<dbReference type="Pfam" id="PF03091">
    <property type="entry name" value="CutA1"/>
    <property type="match status" value="1"/>
</dbReference>
<proteinExistence type="inferred from homology"/>
<comment type="caution">
    <text evidence="2">The sequence shown here is derived from an EMBL/GenBank/DDBJ whole genome shotgun (WGS) entry which is preliminary data.</text>
</comment>
<dbReference type="InterPro" id="IPR011322">
    <property type="entry name" value="N-reg_PII-like_a/b"/>
</dbReference>